<comment type="caution">
    <text evidence="1">The sequence shown here is derived from an EMBL/GenBank/DDBJ whole genome shotgun (WGS) entry which is preliminary data.</text>
</comment>
<evidence type="ECO:0000313" key="1">
    <source>
        <dbReference type="EMBL" id="GAA4432446.1"/>
    </source>
</evidence>
<organism evidence="1 2">
    <name type="scientific">Pontibacter saemangeumensis</name>
    <dbReference type="NCBI Taxonomy" id="1084525"/>
    <lineage>
        <taxon>Bacteria</taxon>
        <taxon>Pseudomonadati</taxon>
        <taxon>Bacteroidota</taxon>
        <taxon>Cytophagia</taxon>
        <taxon>Cytophagales</taxon>
        <taxon>Hymenobacteraceae</taxon>
        <taxon>Pontibacter</taxon>
    </lineage>
</organism>
<reference evidence="2" key="1">
    <citation type="journal article" date="2019" name="Int. J. Syst. Evol. Microbiol.">
        <title>The Global Catalogue of Microorganisms (GCM) 10K type strain sequencing project: providing services to taxonomists for standard genome sequencing and annotation.</title>
        <authorList>
            <consortium name="The Broad Institute Genomics Platform"/>
            <consortium name="The Broad Institute Genome Sequencing Center for Infectious Disease"/>
            <person name="Wu L."/>
            <person name="Ma J."/>
        </authorList>
    </citation>
    <scope>NUCLEOTIDE SEQUENCE [LARGE SCALE GENOMIC DNA]</scope>
    <source>
        <strain evidence="2">JCM 17926</strain>
    </source>
</reference>
<dbReference type="Proteomes" id="UP001500552">
    <property type="component" value="Unassembled WGS sequence"/>
</dbReference>
<protein>
    <recommendedName>
        <fullName evidence="3">SusD/RagB family nutrient-binding outer membrane lipoprotein</fullName>
    </recommendedName>
</protein>
<dbReference type="SUPFAM" id="SSF48452">
    <property type="entry name" value="TPR-like"/>
    <property type="match status" value="1"/>
</dbReference>
<accession>A0ABP8LNV0</accession>
<evidence type="ECO:0000313" key="2">
    <source>
        <dbReference type="Proteomes" id="UP001500552"/>
    </source>
</evidence>
<gene>
    <name evidence="1" type="ORF">GCM10023188_21010</name>
</gene>
<sequence length="158" mass="17883">MTAAEVNLLKAEAYERWGGGDPAEAYEKALQQSIDFYYNLNNSSSNSAGKVPPPTAEEISTFLEDPAVAYSGSQEEKLTKIWMQKRVHFGFLQSVQSWSEYRRTDYPMLTFTPATLPGYELPPSRLVYPSSEVAYNTDNYQNVRSGDVRTGKIFWDVD</sequence>
<dbReference type="EMBL" id="BAABHC010000011">
    <property type="protein sequence ID" value="GAA4432446.1"/>
    <property type="molecule type" value="Genomic_DNA"/>
</dbReference>
<dbReference type="InterPro" id="IPR011990">
    <property type="entry name" value="TPR-like_helical_dom_sf"/>
</dbReference>
<dbReference type="InterPro" id="IPR041662">
    <property type="entry name" value="SusD-like_2"/>
</dbReference>
<dbReference type="Gene3D" id="1.25.40.390">
    <property type="match status" value="1"/>
</dbReference>
<dbReference type="Pfam" id="PF12771">
    <property type="entry name" value="SusD-like_2"/>
    <property type="match status" value="1"/>
</dbReference>
<evidence type="ECO:0008006" key="3">
    <source>
        <dbReference type="Google" id="ProtNLM"/>
    </source>
</evidence>
<name>A0ABP8LNV0_9BACT</name>
<proteinExistence type="predicted"/>
<keyword evidence="2" id="KW-1185">Reference proteome</keyword>